<evidence type="ECO:0000313" key="2">
    <source>
        <dbReference type="EMBL" id="SMG08840.1"/>
    </source>
</evidence>
<dbReference type="AlphaFoldDB" id="A0A1X7I4T3"/>
<dbReference type="Pfam" id="PF00535">
    <property type="entry name" value="Glycos_transf_2"/>
    <property type="match status" value="1"/>
</dbReference>
<feature type="domain" description="Glycosyltransferase 2-like" evidence="1">
    <location>
        <begin position="8"/>
        <end position="117"/>
    </location>
</feature>
<sequence length="271" mass="31004">MVTSSLFTIVILVMNQIEITRQCIAYIRALQSKPIPILIIDNGSDPIYSNELRHLGDGYIRNEQNLGVISAMNQAWPLIQTPFVMYMHNDVLVLEKHFDEKITAVLAHIPHVGAAGFGGGYMVDCRGTRNRFTSNLLDAEVHGTRMIAPFVPSVALDGLCLIIRKELLISLRGIAKEYTYHHFYDMDICLAAIYQGYKVVAINILHQHTGSMTSKRADYVKWLSERGMTDMELYEYNRGIFHTKWGHRGYVLVHEHHFLYHDRAGMIPMRI</sequence>
<accession>A0A1X7I4T3</accession>
<name>A0A1X7I4T3_9BACL</name>
<dbReference type="SUPFAM" id="SSF53448">
    <property type="entry name" value="Nucleotide-diphospho-sugar transferases"/>
    <property type="match status" value="1"/>
</dbReference>
<dbReference type="Proteomes" id="UP000193834">
    <property type="component" value="Unassembled WGS sequence"/>
</dbReference>
<dbReference type="STRING" id="1852522.SAMN06295960_0091"/>
<reference evidence="2 3" key="1">
    <citation type="submission" date="2017-04" db="EMBL/GenBank/DDBJ databases">
        <authorList>
            <person name="Afonso C.L."/>
            <person name="Miller P.J."/>
            <person name="Scott M.A."/>
            <person name="Spackman E."/>
            <person name="Goraichik I."/>
            <person name="Dimitrov K.M."/>
            <person name="Suarez D.L."/>
            <person name="Swayne D.E."/>
        </authorList>
    </citation>
    <scope>NUCLEOTIDE SEQUENCE [LARGE SCALE GENOMIC DNA]</scope>
    <source>
        <strain evidence="2 3">11</strain>
    </source>
</reference>
<dbReference type="Gene3D" id="3.90.550.10">
    <property type="entry name" value="Spore Coat Polysaccharide Biosynthesis Protein SpsA, Chain A"/>
    <property type="match status" value="1"/>
</dbReference>
<protein>
    <submittedName>
        <fullName evidence="2">Glycosyltransferase, GT2 family</fullName>
    </submittedName>
</protein>
<dbReference type="InterPro" id="IPR029044">
    <property type="entry name" value="Nucleotide-diphossugar_trans"/>
</dbReference>
<evidence type="ECO:0000313" key="3">
    <source>
        <dbReference type="Proteomes" id="UP000193834"/>
    </source>
</evidence>
<proteinExistence type="predicted"/>
<dbReference type="InterPro" id="IPR001173">
    <property type="entry name" value="Glyco_trans_2-like"/>
</dbReference>
<dbReference type="GO" id="GO:0016740">
    <property type="term" value="F:transferase activity"/>
    <property type="evidence" value="ECO:0007669"/>
    <property type="project" value="UniProtKB-KW"/>
</dbReference>
<dbReference type="PANTHER" id="PTHR43179">
    <property type="entry name" value="RHAMNOSYLTRANSFERASE WBBL"/>
    <property type="match status" value="1"/>
</dbReference>
<organism evidence="2 3">
    <name type="scientific">Paenibacillus aquistagni</name>
    <dbReference type="NCBI Taxonomy" id="1852522"/>
    <lineage>
        <taxon>Bacteria</taxon>
        <taxon>Bacillati</taxon>
        <taxon>Bacillota</taxon>
        <taxon>Bacilli</taxon>
        <taxon>Bacillales</taxon>
        <taxon>Paenibacillaceae</taxon>
        <taxon>Paenibacillus</taxon>
    </lineage>
</organism>
<keyword evidence="2" id="KW-0808">Transferase</keyword>
<dbReference type="EMBL" id="FXAZ01000001">
    <property type="protein sequence ID" value="SMG08840.1"/>
    <property type="molecule type" value="Genomic_DNA"/>
</dbReference>
<dbReference type="RefSeq" id="WP_244903250.1">
    <property type="nucleotide sequence ID" value="NZ_FXAZ01000001.1"/>
</dbReference>
<dbReference type="PANTHER" id="PTHR43179:SF7">
    <property type="entry name" value="RHAMNOSYLTRANSFERASE WBBL"/>
    <property type="match status" value="1"/>
</dbReference>
<gene>
    <name evidence="2" type="ORF">SAMN06295960_0091</name>
</gene>
<evidence type="ECO:0000259" key="1">
    <source>
        <dbReference type="Pfam" id="PF00535"/>
    </source>
</evidence>
<keyword evidence="3" id="KW-1185">Reference proteome</keyword>